<feature type="compositionally biased region" description="Polar residues" evidence="2">
    <location>
        <begin position="168"/>
        <end position="180"/>
    </location>
</feature>
<dbReference type="AlphaFoldDB" id="A0A9P8NZH8"/>
<evidence type="ECO:0000313" key="4">
    <source>
        <dbReference type="EMBL" id="KAH3662432.1"/>
    </source>
</evidence>
<proteinExistence type="predicted"/>
<feature type="coiled-coil region" evidence="1">
    <location>
        <begin position="114"/>
        <end position="144"/>
    </location>
</feature>
<reference evidence="4" key="1">
    <citation type="journal article" date="2021" name="Open Biol.">
        <title>Shared evolutionary footprints suggest mitochondrial oxidative damage underlies multiple complex I losses in fungi.</title>
        <authorList>
            <person name="Schikora-Tamarit M.A."/>
            <person name="Marcet-Houben M."/>
            <person name="Nosek J."/>
            <person name="Gabaldon T."/>
        </authorList>
    </citation>
    <scope>NUCLEOTIDE SEQUENCE</scope>
    <source>
        <strain evidence="4">CBS6075</strain>
    </source>
</reference>
<feature type="domain" description="Programmed cell death protein 2 C-terminal" evidence="3">
    <location>
        <begin position="267"/>
        <end position="391"/>
    </location>
</feature>
<feature type="compositionally biased region" description="Polar residues" evidence="2">
    <location>
        <begin position="150"/>
        <end position="161"/>
    </location>
</feature>
<name>A0A9P8NZH8_9ASCO</name>
<sequence>MMSESDFEDELGDSKTFLGFVDVAISSKEQPEIEDTFIGGTPIWLHPKSPPPNELVQCLSCNKPMHLLLQCYANLADTLYDRVIYIFGCNDPKCRRKKGSVRAIRAVSKDPAIIAQREKELQDIQDKKDKAQQKEQQNKQKLESIANSLFNTSSSDSQNPFANPFAAESSNPFAKPQQLQPEKPTYAQIAKPEQKPAPKKHQDPVDLPSYPGYILYVDQEILDPKNQSLPPLPKVEEGSSETAAQPSASNPSKIPAHDENISKIVDDPTFQNFSDIVSYNTAQVLRYDLNGSPLLYSSKDDVAKLFYDSNGRLRPQHLIPNPPYNPSSERRFELQLMPKAIIDLEADSDDIINGMEWGTIMVGTDAKDFVPEHLIDENHVGYVEEWCGVQWEEELKLN</sequence>
<gene>
    <name evidence="4" type="ORF">OGAPHI_005684</name>
</gene>
<protein>
    <recommendedName>
        <fullName evidence="3">Programmed cell death protein 2 C-terminal domain-containing protein</fullName>
    </recommendedName>
</protein>
<keyword evidence="5" id="KW-1185">Reference proteome</keyword>
<dbReference type="GO" id="GO:0030490">
    <property type="term" value="P:maturation of SSU-rRNA"/>
    <property type="evidence" value="ECO:0007669"/>
    <property type="project" value="TreeGrafter"/>
</dbReference>
<evidence type="ECO:0000256" key="1">
    <source>
        <dbReference type="SAM" id="Coils"/>
    </source>
</evidence>
<dbReference type="GO" id="GO:0005737">
    <property type="term" value="C:cytoplasm"/>
    <property type="evidence" value="ECO:0007669"/>
    <property type="project" value="InterPro"/>
</dbReference>
<evidence type="ECO:0000256" key="2">
    <source>
        <dbReference type="SAM" id="MobiDB-lite"/>
    </source>
</evidence>
<comment type="caution">
    <text evidence="4">The sequence shown here is derived from an EMBL/GenBank/DDBJ whole genome shotgun (WGS) entry which is preliminary data.</text>
</comment>
<feature type="region of interest" description="Disordered" evidence="2">
    <location>
        <begin position="225"/>
        <end position="256"/>
    </location>
</feature>
<feature type="region of interest" description="Disordered" evidence="2">
    <location>
        <begin position="150"/>
        <end position="182"/>
    </location>
</feature>
<dbReference type="Pfam" id="PF04194">
    <property type="entry name" value="PDCD2_C"/>
    <property type="match status" value="1"/>
</dbReference>
<dbReference type="EMBL" id="JAEUBE010000378">
    <property type="protein sequence ID" value="KAH3662432.1"/>
    <property type="molecule type" value="Genomic_DNA"/>
</dbReference>
<accession>A0A9P8NZH8</accession>
<organism evidence="4 5">
    <name type="scientific">Ogataea philodendri</name>
    <dbReference type="NCBI Taxonomy" id="1378263"/>
    <lineage>
        <taxon>Eukaryota</taxon>
        <taxon>Fungi</taxon>
        <taxon>Dikarya</taxon>
        <taxon>Ascomycota</taxon>
        <taxon>Saccharomycotina</taxon>
        <taxon>Pichiomycetes</taxon>
        <taxon>Pichiales</taxon>
        <taxon>Pichiaceae</taxon>
        <taxon>Ogataea</taxon>
    </lineage>
</organism>
<feature type="compositionally biased region" description="Polar residues" evidence="2">
    <location>
        <begin position="240"/>
        <end position="252"/>
    </location>
</feature>
<dbReference type="InterPro" id="IPR007320">
    <property type="entry name" value="PDCD2_C"/>
</dbReference>
<dbReference type="PANTHER" id="PTHR47524">
    <property type="entry name" value="20S RRNA ACCUMULATION PROTEIN 4"/>
    <property type="match status" value="1"/>
</dbReference>
<reference evidence="4" key="2">
    <citation type="submission" date="2021-01" db="EMBL/GenBank/DDBJ databases">
        <authorList>
            <person name="Schikora-Tamarit M.A."/>
        </authorList>
    </citation>
    <scope>NUCLEOTIDE SEQUENCE</scope>
    <source>
        <strain evidence="4">CBS6075</strain>
    </source>
</reference>
<dbReference type="GeneID" id="70237648"/>
<keyword evidence="1" id="KW-0175">Coiled coil</keyword>
<evidence type="ECO:0000259" key="3">
    <source>
        <dbReference type="Pfam" id="PF04194"/>
    </source>
</evidence>
<dbReference type="RefSeq" id="XP_046059521.1">
    <property type="nucleotide sequence ID" value="XM_046206891.1"/>
</dbReference>
<dbReference type="Proteomes" id="UP000769157">
    <property type="component" value="Unassembled WGS sequence"/>
</dbReference>
<evidence type="ECO:0000313" key="5">
    <source>
        <dbReference type="Proteomes" id="UP000769157"/>
    </source>
</evidence>
<dbReference type="OrthoDB" id="443682at2759"/>
<dbReference type="PANTHER" id="PTHR47524:SF1">
    <property type="entry name" value="20S RRNA ACCUMULATION PROTEIN 4"/>
    <property type="match status" value="1"/>
</dbReference>